<dbReference type="PANTHER" id="PTHR18868:SF49">
    <property type="entry name" value="OS11G0147200 PROTEIN"/>
    <property type="match status" value="1"/>
</dbReference>
<dbReference type="AlphaFoldDB" id="A0A8T0T540"/>
<keyword evidence="2" id="KW-1185">Reference proteome</keyword>
<accession>A0A8T0T540</accession>
<name>A0A8T0T540_PANVG</name>
<proteinExistence type="predicted"/>
<sequence length="329" mass="37441">MHPPLRRWPQRRPAIRYDCGCRAGAAVSHIFLRTADISAMKMLKRRRSLKMNESVDDLTRSSKKNKRTYLTRSSTKNKIIRNEGETTELLISGDLHLESSQVVWNELSEQVVSKLSKSGLAFSIQWTHGVIYMLRHSCETQEEHYKVKVCHKDNVIIGFLGEYDLDCNFAVVNAKNFLDLETVGFRYLLEFPPDGNVVSVGHEISGNLTTTSGILKCDLSRSVPSLVRTTCKISKVCEGGAVFDYDGNFLGMNLVFSTEGTLFMPDYRLHETLFRFCTPMEEIRFPKKVRDTAWRRESSRTWSFDGFLKTGYLPGFRGPPKPRTGSSST</sequence>
<dbReference type="Gene3D" id="2.40.10.120">
    <property type="match status" value="1"/>
</dbReference>
<gene>
    <name evidence="1" type="ORF">PVAP13_5KG775400</name>
</gene>
<evidence type="ECO:0000313" key="2">
    <source>
        <dbReference type="Proteomes" id="UP000823388"/>
    </source>
</evidence>
<organism evidence="1 2">
    <name type="scientific">Panicum virgatum</name>
    <name type="common">Blackwell switchgrass</name>
    <dbReference type="NCBI Taxonomy" id="38727"/>
    <lineage>
        <taxon>Eukaryota</taxon>
        <taxon>Viridiplantae</taxon>
        <taxon>Streptophyta</taxon>
        <taxon>Embryophyta</taxon>
        <taxon>Tracheophyta</taxon>
        <taxon>Spermatophyta</taxon>
        <taxon>Magnoliopsida</taxon>
        <taxon>Liliopsida</taxon>
        <taxon>Poales</taxon>
        <taxon>Poaceae</taxon>
        <taxon>PACMAD clade</taxon>
        <taxon>Panicoideae</taxon>
        <taxon>Panicodae</taxon>
        <taxon>Paniceae</taxon>
        <taxon>Panicinae</taxon>
        <taxon>Panicum</taxon>
        <taxon>Panicum sect. Hiantes</taxon>
    </lineage>
</organism>
<dbReference type="EMBL" id="CM029045">
    <property type="protein sequence ID" value="KAG2603496.1"/>
    <property type="molecule type" value="Genomic_DNA"/>
</dbReference>
<dbReference type="InterPro" id="IPR009003">
    <property type="entry name" value="Peptidase_S1_PA"/>
</dbReference>
<dbReference type="SUPFAM" id="SSF50494">
    <property type="entry name" value="Trypsin-like serine proteases"/>
    <property type="match status" value="1"/>
</dbReference>
<reference evidence="1" key="1">
    <citation type="submission" date="2020-05" db="EMBL/GenBank/DDBJ databases">
        <title>WGS assembly of Panicum virgatum.</title>
        <authorList>
            <person name="Lovell J.T."/>
            <person name="Jenkins J."/>
            <person name="Shu S."/>
            <person name="Juenger T.E."/>
            <person name="Schmutz J."/>
        </authorList>
    </citation>
    <scope>NUCLEOTIDE SEQUENCE</scope>
    <source>
        <strain evidence="1">AP13</strain>
    </source>
</reference>
<protein>
    <submittedName>
        <fullName evidence="1">Uncharacterized protein</fullName>
    </submittedName>
</protein>
<dbReference type="PANTHER" id="PTHR18868">
    <property type="entry name" value="OS07G0665300 PROTEIN-RELATED"/>
    <property type="match status" value="1"/>
</dbReference>
<dbReference type="Proteomes" id="UP000823388">
    <property type="component" value="Chromosome 5K"/>
</dbReference>
<comment type="caution">
    <text evidence="1">The sequence shown here is derived from an EMBL/GenBank/DDBJ whole genome shotgun (WGS) entry which is preliminary data.</text>
</comment>
<evidence type="ECO:0000313" key="1">
    <source>
        <dbReference type="EMBL" id="KAG2603496.1"/>
    </source>
</evidence>